<comment type="caution">
    <text evidence="1">The sequence shown here is derived from an EMBL/GenBank/DDBJ whole genome shotgun (WGS) entry which is preliminary data.</text>
</comment>
<dbReference type="Proteomes" id="UP001153269">
    <property type="component" value="Unassembled WGS sequence"/>
</dbReference>
<evidence type="ECO:0000313" key="2">
    <source>
        <dbReference type="Proteomes" id="UP001153269"/>
    </source>
</evidence>
<dbReference type="EMBL" id="CADEAL010000449">
    <property type="protein sequence ID" value="CAB1420383.1"/>
    <property type="molecule type" value="Genomic_DNA"/>
</dbReference>
<evidence type="ECO:0000313" key="1">
    <source>
        <dbReference type="EMBL" id="CAB1420383.1"/>
    </source>
</evidence>
<organism evidence="1 2">
    <name type="scientific">Pleuronectes platessa</name>
    <name type="common">European plaice</name>
    <dbReference type="NCBI Taxonomy" id="8262"/>
    <lineage>
        <taxon>Eukaryota</taxon>
        <taxon>Metazoa</taxon>
        <taxon>Chordata</taxon>
        <taxon>Craniata</taxon>
        <taxon>Vertebrata</taxon>
        <taxon>Euteleostomi</taxon>
        <taxon>Actinopterygii</taxon>
        <taxon>Neopterygii</taxon>
        <taxon>Teleostei</taxon>
        <taxon>Neoteleostei</taxon>
        <taxon>Acanthomorphata</taxon>
        <taxon>Carangaria</taxon>
        <taxon>Pleuronectiformes</taxon>
        <taxon>Pleuronectoidei</taxon>
        <taxon>Pleuronectidae</taxon>
        <taxon>Pleuronectes</taxon>
    </lineage>
</organism>
<accession>A0A9N7TXC1</accession>
<gene>
    <name evidence="1" type="ORF">PLEPLA_LOCUS8258</name>
</gene>
<dbReference type="AlphaFoldDB" id="A0A9N7TXC1"/>
<keyword evidence="2" id="KW-1185">Reference proteome</keyword>
<name>A0A9N7TXC1_PLEPL</name>
<sequence length="117" mass="13494">MARLEREESMMLHISETKKQSYTSYSQLHHATASRMTDSASMHACGRWNNEVDYESSSSVMRRNGSITRYVHECKSAAERGECLGHESHIEILESEDVWVAEKETEKKKNGKTELRQ</sequence>
<reference evidence="1" key="1">
    <citation type="submission" date="2020-03" db="EMBL/GenBank/DDBJ databases">
        <authorList>
            <person name="Weist P."/>
        </authorList>
    </citation>
    <scope>NUCLEOTIDE SEQUENCE</scope>
</reference>
<proteinExistence type="predicted"/>
<protein>
    <submittedName>
        <fullName evidence="1">Uncharacterized protein</fullName>
    </submittedName>
</protein>